<gene>
    <name evidence="2" type="ORF">O4J56_13190</name>
</gene>
<evidence type="ECO:0000313" key="2">
    <source>
        <dbReference type="EMBL" id="MDA2811590.1"/>
    </source>
</evidence>
<feature type="transmembrane region" description="Helical" evidence="1">
    <location>
        <begin position="220"/>
        <end position="243"/>
    </location>
</feature>
<keyword evidence="1" id="KW-0472">Membrane</keyword>
<proteinExistence type="predicted"/>
<sequence>MATWIALAVVFLSVSQTVSTSLKPPAVKPVRRFTARAGLPPSYAGPALARRLYSGESAAAGTSAVLILGALAVGLAVPALRDDGSWAVSIVAAYLLGRTVGAVVPVVKATVARDDDGPRVARPFMPTVADYVSPLARWAALASGLLPAACVGLIALFLDTGLVDASQADWPLMATGAAVGPVVTVGASVLAARFTAAPRRAAAPHELAADDAVRAYRIRALLAAATAVSALAATAVAGTATALPTGTTAQNPAAVLFMGAALATGLVYVGASLAVDLIGTGRRYRERLWPQGPPQGPAPDGGAR</sequence>
<reference evidence="2 3" key="1">
    <citation type="submission" date="2023-01" db="EMBL/GenBank/DDBJ databases">
        <title>Draft genome sequence of Nocardiopsis sp. RSe5-2 isolated from halophytes.</title>
        <authorList>
            <person name="Duangmal K."/>
            <person name="Chantavorakit T."/>
        </authorList>
    </citation>
    <scope>NUCLEOTIDE SEQUENCE [LARGE SCALE GENOMIC DNA]</scope>
    <source>
        <strain evidence="2 3">RSe5-2</strain>
    </source>
</reference>
<name>A0ABT4U3T2_9ACTN</name>
<accession>A0ABT4U3T2</accession>
<feature type="transmembrane region" description="Helical" evidence="1">
    <location>
        <begin position="170"/>
        <end position="192"/>
    </location>
</feature>
<feature type="transmembrane region" description="Helical" evidence="1">
    <location>
        <begin position="255"/>
        <end position="278"/>
    </location>
</feature>
<comment type="caution">
    <text evidence="2">The sequence shown here is derived from an EMBL/GenBank/DDBJ whole genome shotgun (WGS) entry which is preliminary data.</text>
</comment>
<keyword evidence="1" id="KW-1133">Transmembrane helix</keyword>
<evidence type="ECO:0000256" key="1">
    <source>
        <dbReference type="SAM" id="Phobius"/>
    </source>
</evidence>
<keyword evidence="3" id="KW-1185">Reference proteome</keyword>
<keyword evidence="1" id="KW-0812">Transmembrane</keyword>
<evidence type="ECO:0000313" key="3">
    <source>
        <dbReference type="Proteomes" id="UP001527866"/>
    </source>
</evidence>
<dbReference type="Proteomes" id="UP001527866">
    <property type="component" value="Unassembled WGS sequence"/>
</dbReference>
<organism evidence="2 3">
    <name type="scientific">Nocardiopsis endophytica</name>
    <dbReference type="NCBI Taxonomy" id="3018445"/>
    <lineage>
        <taxon>Bacteria</taxon>
        <taxon>Bacillati</taxon>
        <taxon>Actinomycetota</taxon>
        <taxon>Actinomycetes</taxon>
        <taxon>Streptosporangiales</taxon>
        <taxon>Nocardiopsidaceae</taxon>
        <taxon>Nocardiopsis</taxon>
    </lineage>
</organism>
<feature type="transmembrane region" description="Helical" evidence="1">
    <location>
        <begin position="58"/>
        <end position="80"/>
    </location>
</feature>
<feature type="transmembrane region" description="Helical" evidence="1">
    <location>
        <begin position="135"/>
        <end position="158"/>
    </location>
</feature>
<dbReference type="EMBL" id="JAQFWQ010000032">
    <property type="protein sequence ID" value="MDA2811590.1"/>
    <property type="molecule type" value="Genomic_DNA"/>
</dbReference>
<dbReference type="RefSeq" id="WP_270686043.1">
    <property type="nucleotide sequence ID" value="NZ_JAQFWQ010000032.1"/>
</dbReference>
<protein>
    <submittedName>
        <fullName evidence="2">Uncharacterized protein</fullName>
    </submittedName>
</protein>